<reference evidence="3" key="1">
    <citation type="submission" date="2022-07" db="EMBL/GenBank/DDBJ databases">
        <title>Taxonomy of Aspergillus series Nigri: significant species reduction supported by multi-species coalescent approaches.</title>
        <authorList>
            <person name="Bian C."/>
            <person name="Kusuya Y."/>
            <person name="Sklenar F."/>
            <person name="D'hooge E."/>
            <person name="Yaguchi T."/>
            <person name="Takahashi H."/>
            <person name="Hubka V."/>
        </authorList>
    </citation>
    <scope>NUCLEOTIDE SEQUENCE</scope>
    <source>
        <strain evidence="3">CBS 733.88</strain>
    </source>
</reference>
<evidence type="ECO:0000313" key="3">
    <source>
        <dbReference type="EMBL" id="GKZ22600.1"/>
    </source>
</evidence>
<protein>
    <recommendedName>
        <fullName evidence="2">NAD(P)-binding domain-containing protein</fullName>
    </recommendedName>
</protein>
<sequence length="294" mass="33096">MAPSKKQLKVLVTGPTGTTGRATVKELLDRGHIVSGLSRNPEKWGQHENYRPVKGSQLNDLEGLTKIVEGHDVVISAFAPSHSAELMTYCGLVEGAWRIKEATKKSATKPYLIYVGGAGSLLDPKSGKVCLDQPEATWSTYLFHGPIEHLAWLRNVIKMPLFHVYYYVRELGHSNSFGSSIARLYTNFFEKSMLSFLSNPESLTMPHACRSALYYFEDDETFDWSFLSPPWFYRDGPRTGEYGTTKDYQPADEAGRFLGISNADIAVALADEAEEQKKKWVHWSAYARQKETDK</sequence>
<dbReference type="InterPro" id="IPR051606">
    <property type="entry name" value="Polyketide_Oxido-like"/>
</dbReference>
<dbReference type="Pfam" id="PF13460">
    <property type="entry name" value="NAD_binding_10"/>
    <property type="match status" value="1"/>
</dbReference>
<dbReference type="GO" id="GO:0016646">
    <property type="term" value="F:oxidoreductase activity, acting on the CH-NH group of donors, NAD or NADP as acceptor"/>
    <property type="evidence" value="ECO:0007669"/>
    <property type="project" value="TreeGrafter"/>
</dbReference>
<comment type="similarity">
    <text evidence="1">Belongs to the avfA family.</text>
</comment>
<dbReference type="PANTHER" id="PTHR43355">
    <property type="entry name" value="FLAVIN REDUCTASE (NADPH)"/>
    <property type="match status" value="1"/>
</dbReference>
<dbReference type="InterPro" id="IPR016040">
    <property type="entry name" value="NAD(P)-bd_dom"/>
</dbReference>
<comment type="caution">
    <text evidence="3">The sequence shown here is derived from an EMBL/GenBank/DDBJ whole genome shotgun (WGS) entry which is preliminary data.</text>
</comment>
<dbReference type="SUPFAM" id="SSF51735">
    <property type="entry name" value="NAD(P)-binding Rossmann-fold domains"/>
    <property type="match status" value="1"/>
</dbReference>
<proteinExistence type="inferred from homology"/>
<dbReference type="InterPro" id="IPR036291">
    <property type="entry name" value="NAD(P)-bd_dom_sf"/>
</dbReference>
<evidence type="ECO:0000256" key="1">
    <source>
        <dbReference type="ARBA" id="ARBA00038376"/>
    </source>
</evidence>
<dbReference type="PANTHER" id="PTHR43355:SF2">
    <property type="entry name" value="FLAVIN REDUCTASE (NADPH)"/>
    <property type="match status" value="1"/>
</dbReference>
<name>A0A9W5YRN7_9EURO</name>
<dbReference type="Gene3D" id="3.40.50.720">
    <property type="entry name" value="NAD(P)-binding Rossmann-like Domain"/>
    <property type="match status" value="2"/>
</dbReference>
<dbReference type="Proteomes" id="UP001143548">
    <property type="component" value="Unassembled WGS sequence"/>
</dbReference>
<dbReference type="EMBL" id="BROQ01000054">
    <property type="protein sequence ID" value="GKZ22600.1"/>
    <property type="molecule type" value="Genomic_DNA"/>
</dbReference>
<gene>
    <name evidence="3" type="ORF">AbraCBS73388_008764</name>
</gene>
<feature type="domain" description="NAD(P)-binding" evidence="2">
    <location>
        <begin position="14"/>
        <end position="110"/>
    </location>
</feature>
<dbReference type="AlphaFoldDB" id="A0A9W5YRN7"/>
<evidence type="ECO:0000313" key="4">
    <source>
        <dbReference type="Proteomes" id="UP001143548"/>
    </source>
</evidence>
<evidence type="ECO:0000259" key="2">
    <source>
        <dbReference type="Pfam" id="PF13460"/>
    </source>
</evidence>
<accession>A0A9W5YRN7</accession>
<organism evidence="3 4">
    <name type="scientific">Aspergillus brasiliensis</name>
    <dbReference type="NCBI Taxonomy" id="319629"/>
    <lineage>
        <taxon>Eukaryota</taxon>
        <taxon>Fungi</taxon>
        <taxon>Dikarya</taxon>
        <taxon>Ascomycota</taxon>
        <taxon>Pezizomycotina</taxon>
        <taxon>Eurotiomycetes</taxon>
        <taxon>Eurotiomycetidae</taxon>
        <taxon>Eurotiales</taxon>
        <taxon>Aspergillaceae</taxon>
        <taxon>Aspergillus</taxon>
        <taxon>Aspergillus subgen. Circumdati</taxon>
    </lineage>
</organism>